<accession>A0AAW8VVQ5</accession>
<evidence type="ECO:0000256" key="1">
    <source>
        <dbReference type="PROSITE-ProRule" id="PRU00464"/>
    </source>
</evidence>
<evidence type="ECO:0000313" key="3">
    <source>
        <dbReference type="EMBL" id="MDT6989611.1"/>
    </source>
</evidence>
<keyword evidence="3" id="KW-0489">Methyltransferase</keyword>
<dbReference type="EMBL" id="JAVLAQ010000001">
    <property type="protein sequence ID" value="MDT6989611.1"/>
    <property type="molecule type" value="Genomic_DNA"/>
</dbReference>
<keyword evidence="3" id="KW-0808">Transferase</keyword>
<evidence type="ECO:0000259" key="2">
    <source>
        <dbReference type="PROSITE" id="PS51084"/>
    </source>
</evidence>
<dbReference type="GO" id="GO:0008168">
    <property type="term" value="F:methyltransferase activity"/>
    <property type="evidence" value="ECO:0007669"/>
    <property type="project" value="UniProtKB-KW"/>
</dbReference>
<dbReference type="GO" id="GO:0032259">
    <property type="term" value="P:methylation"/>
    <property type="evidence" value="ECO:0007669"/>
    <property type="project" value="UniProtKB-KW"/>
</dbReference>
<proteinExistence type="predicted"/>
<dbReference type="AlphaFoldDB" id="A0AAW8VVQ5"/>
<dbReference type="RefSeq" id="WP_216780762.1">
    <property type="nucleotide sequence ID" value="NZ_JAGXBR010000036.1"/>
</dbReference>
<protein>
    <submittedName>
        <fullName evidence="3">HIT family protein</fullName>
        <ecNumber evidence="3">2.1.1.-</ecNumber>
    </submittedName>
</protein>
<feature type="short sequence motif" description="Histidine triad motif" evidence="1">
    <location>
        <begin position="96"/>
        <end position="100"/>
    </location>
</feature>
<evidence type="ECO:0000313" key="4">
    <source>
        <dbReference type="Proteomes" id="UP001267003"/>
    </source>
</evidence>
<reference evidence="3" key="1">
    <citation type="submission" date="2023-08" db="EMBL/GenBank/DDBJ databases">
        <authorList>
            <person name="Page C.A."/>
            <person name="Perez-Diaz I.M."/>
        </authorList>
    </citation>
    <scope>NUCLEOTIDE SEQUENCE</scope>
    <source>
        <strain evidence="3">7.8.46</strain>
    </source>
</reference>
<organism evidence="3 4">
    <name type="scientific">Lactiplantibacillus pentosus</name>
    <name type="common">Lactobacillus pentosus</name>
    <dbReference type="NCBI Taxonomy" id="1589"/>
    <lineage>
        <taxon>Bacteria</taxon>
        <taxon>Bacillati</taxon>
        <taxon>Bacillota</taxon>
        <taxon>Bacilli</taxon>
        <taxon>Lactobacillales</taxon>
        <taxon>Lactobacillaceae</taxon>
        <taxon>Lactiplantibacillus</taxon>
    </lineage>
</organism>
<comment type="caution">
    <text evidence="3">The sequence shown here is derived from an EMBL/GenBank/DDBJ whole genome shotgun (WGS) entry which is preliminary data.</text>
</comment>
<dbReference type="Pfam" id="PF01230">
    <property type="entry name" value="HIT"/>
    <property type="match status" value="1"/>
</dbReference>
<dbReference type="PROSITE" id="PS51084">
    <property type="entry name" value="HIT_2"/>
    <property type="match status" value="1"/>
</dbReference>
<dbReference type="EC" id="2.1.1.-" evidence="3"/>
<sequence>MPTHCTICERIKLIQQHQNPYFVRELTTGYVVLADSQHFEGYTLFLAKSHVTELHHLAAHDQLLFLEEMSLVQEACAQAFHADKMNIELLGNGDAHVHWHLFPRHTGDTAQPGPIWWTPLETIYGDDVQQDQLRLTRLKRTLNTALDSVLQRRQVEHHTVQHLTLPSLDSTDTD</sequence>
<gene>
    <name evidence="3" type="ORF">RI536_05785</name>
</gene>
<feature type="domain" description="HIT" evidence="2">
    <location>
        <begin position="9"/>
        <end position="111"/>
    </location>
</feature>
<dbReference type="Proteomes" id="UP001267003">
    <property type="component" value="Unassembled WGS sequence"/>
</dbReference>
<dbReference type="InterPro" id="IPR011146">
    <property type="entry name" value="HIT-like"/>
</dbReference>
<name>A0AAW8VVQ5_LACPE</name>